<dbReference type="InterPro" id="IPR036719">
    <property type="entry name" value="Neuro-gated_channel_TM_sf"/>
</dbReference>
<evidence type="ECO:0000313" key="6">
    <source>
        <dbReference type="Proteomes" id="UP001472866"/>
    </source>
</evidence>
<feature type="transmembrane region" description="Helical" evidence="3">
    <location>
        <begin position="249"/>
        <end position="266"/>
    </location>
</feature>
<accession>A0AAX4P7B2</accession>
<feature type="region of interest" description="Disordered" evidence="2">
    <location>
        <begin position="314"/>
        <end position="337"/>
    </location>
</feature>
<dbReference type="AlphaFoldDB" id="A0AAX4P7B2"/>
<dbReference type="Proteomes" id="UP001472866">
    <property type="component" value="Chromosome 04"/>
</dbReference>
<evidence type="ECO:0000256" key="2">
    <source>
        <dbReference type="SAM" id="MobiDB-lite"/>
    </source>
</evidence>
<feature type="chain" id="PRO_5043982645" evidence="4">
    <location>
        <begin position="20"/>
        <end position="404"/>
    </location>
</feature>
<feature type="transmembrane region" description="Helical" evidence="3">
    <location>
        <begin position="375"/>
        <end position="402"/>
    </location>
</feature>
<feature type="transmembrane region" description="Helical" evidence="3">
    <location>
        <begin position="218"/>
        <end position="237"/>
    </location>
</feature>
<comment type="subcellular location">
    <subcellularLocation>
        <location evidence="1">Membrane</location>
        <topology evidence="1">Multi-pass membrane protein</topology>
    </subcellularLocation>
</comment>
<keyword evidence="6" id="KW-1185">Reference proteome</keyword>
<dbReference type="InterPro" id="IPR036734">
    <property type="entry name" value="Neur_chan_lig-bd_sf"/>
</dbReference>
<evidence type="ECO:0000313" key="5">
    <source>
        <dbReference type="EMBL" id="WZN61535.1"/>
    </source>
</evidence>
<dbReference type="PANTHER" id="PTHR18945">
    <property type="entry name" value="NEUROTRANSMITTER GATED ION CHANNEL"/>
    <property type="match status" value="1"/>
</dbReference>
<dbReference type="InterPro" id="IPR006201">
    <property type="entry name" value="Neur_channel"/>
</dbReference>
<dbReference type="GO" id="GO:0005230">
    <property type="term" value="F:extracellular ligand-gated monoatomic ion channel activity"/>
    <property type="evidence" value="ECO:0007669"/>
    <property type="project" value="InterPro"/>
</dbReference>
<dbReference type="SUPFAM" id="SSF90112">
    <property type="entry name" value="Neurotransmitter-gated ion-channel transmembrane pore"/>
    <property type="match status" value="1"/>
</dbReference>
<dbReference type="Gene3D" id="2.70.170.10">
    <property type="entry name" value="Neurotransmitter-gated ion-channel ligand-binding domain"/>
    <property type="match status" value="1"/>
</dbReference>
<feature type="transmembrane region" description="Helical" evidence="3">
    <location>
        <begin position="278"/>
        <end position="304"/>
    </location>
</feature>
<evidence type="ECO:0000256" key="3">
    <source>
        <dbReference type="SAM" id="Phobius"/>
    </source>
</evidence>
<keyword evidence="3" id="KW-0812">Transmembrane</keyword>
<dbReference type="InterPro" id="IPR038050">
    <property type="entry name" value="Neuro_actylchol_rec"/>
</dbReference>
<evidence type="ECO:0000256" key="1">
    <source>
        <dbReference type="ARBA" id="ARBA00004141"/>
    </source>
</evidence>
<keyword evidence="4" id="KW-0732">Signal</keyword>
<keyword evidence="3" id="KW-1133">Transmembrane helix</keyword>
<organism evidence="5 6">
    <name type="scientific">Chloropicon roscoffensis</name>
    <dbReference type="NCBI Taxonomy" id="1461544"/>
    <lineage>
        <taxon>Eukaryota</taxon>
        <taxon>Viridiplantae</taxon>
        <taxon>Chlorophyta</taxon>
        <taxon>Chloropicophyceae</taxon>
        <taxon>Chloropicales</taxon>
        <taxon>Chloropicaceae</taxon>
        <taxon>Chloropicon</taxon>
    </lineage>
</organism>
<protein>
    <submittedName>
        <fullName evidence="5">Ligand-gated ion-channel protein</fullName>
    </submittedName>
</protein>
<evidence type="ECO:0000256" key="4">
    <source>
        <dbReference type="SAM" id="SignalP"/>
    </source>
</evidence>
<name>A0AAX4P7B2_9CHLO</name>
<dbReference type="EMBL" id="CP151504">
    <property type="protein sequence ID" value="WZN61535.1"/>
    <property type="molecule type" value="Genomic_DNA"/>
</dbReference>
<feature type="signal peptide" evidence="4">
    <location>
        <begin position="1"/>
        <end position="19"/>
    </location>
</feature>
<gene>
    <name evidence="5" type="ORF">HKI87_04g30700</name>
</gene>
<dbReference type="GO" id="GO:0004888">
    <property type="term" value="F:transmembrane signaling receptor activity"/>
    <property type="evidence" value="ECO:0007669"/>
    <property type="project" value="InterPro"/>
</dbReference>
<dbReference type="SUPFAM" id="SSF63712">
    <property type="entry name" value="Nicotinic receptor ligand binding domain-like"/>
    <property type="match status" value="2"/>
</dbReference>
<reference evidence="5 6" key="1">
    <citation type="submission" date="2024-03" db="EMBL/GenBank/DDBJ databases">
        <title>Complete genome sequence of the green alga Chloropicon roscoffensis RCC1871.</title>
        <authorList>
            <person name="Lemieux C."/>
            <person name="Pombert J.-F."/>
            <person name="Otis C."/>
            <person name="Turmel M."/>
        </authorList>
    </citation>
    <scope>NUCLEOTIDE SEQUENCE [LARGE SCALE GENOMIC DNA]</scope>
    <source>
        <strain evidence="5 6">RCC1871</strain>
    </source>
</reference>
<dbReference type="GO" id="GO:0016020">
    <property type="term" value="C:membrane"/>
    <property type="evidence" value="ECO:0007669"/>
    <property type="project" value="UniProtKB-SubCell"/>
</dbReference>
<keyword evidence="3" id="KW-0472">Membrane</keyword>
<sequence length="404" mass="45222">MSAMMALLAAMALAPMVAGQVLTPKEYRTCNVPPSSNDTVDVYTSALLERLIDVDDRKYEFTALLFLYFSWEDPTAMDKMITSTNAYRNGSGDCHFPCVAGSMPSRTAKGYAPEFSCCDDIWLPQVVAYNLIPPYHTQFSGLIVGEDGKVGWYKSLYGKYFTNMQFSLFPLDTQLPEEPMPVAGDKDTDRSPSNPFRDPDFRHHGVNIYISIKRLSEYYIVNQIVPIYVLVLVSLVTYTHNPSKVETRVALNLTCFLALTAIKWVVNRELPNSSYPTTVSMIIMTAYSTFGFGVVESIVVFGFYKKAEKDEQEEKEKQEAFASPPSSAKAETPSLTKSSQMSSFKAVLESSARSERWLTFSRGIRKLKGDHEHNLTDLAIIIDMSSLTLVVITTVVSSAIYFHT</sequence>
<dbReference type="Gene3D" id="1.20.58.390">
    <property type="entry name" value="Neurotransmitter-gated ion-channel transmembrane domain"/>
    <property type="match status" value="1"/>
</dbReference>
<proteinExistence type="predicted"/>